<gene>
    <name evidence="2" type="ORF">E1269_09565</name>
</gene>
<dbReference type="InterPro" id="IPR043129">
    <property type="entry name" value="ATPase_NBD"/>
</dbReference>
<dbReference type="AlphaFoldDB" id="A0A4V2Z374"/>
<dbReference type="PANTHER" id="PTHR18964:SF149">
    <property type="entry name" value="BIFUNCTIONAL UDP-N-ACETYLGLUCOSAMINE 2-EPIMERASE_N-ACETYLMANNOSAMINE KINASE"/>
    <property type="match status" value="1"/>
</dbReference>
<keyword evidence="3" id="KW-1185">Reference proteome</keyword>
<comment type="similarity">
    <text evidence="1">Belongs to the ROK (NagC/XylR) family.</text>
</comment>
<protein>
    <submittedName>
        <fullName evidence="2">ROK family protein</fullName>
    </submittedName>
</protein>
<dbReference type="OrthoDB" id="37575at2"/>
<dbReference type="SUPFAM" id="SSF53067">
    <property type="entry name" value="Actin-like ATPase domain"/>
    <property type="match status" value="1"/>
</dbReference>
<dbReference type="InterPro" id="IPR000600">
    <property type="entry name" value="ROK"/>
</dbReference>
<dbReference type="SUPFAM" id="SSF46785">
    <property type="entry name" value="Winged helix' DNA-binding domain"/>
    <property type="match status" value="1"/>
</dbReference>
<evidence type="ECO:0000313" key="3">
    <source>
        <dbReference type="Proteomes" id="UP000294739"/>
    </source>
</evidence>
<dbReference type="InParanoid" id="A0A4V2Z374"/>
<dbReference type="Proteomes" id="UP000294739">
    <property type="component" value="Unassembled WGS sequence"/>
</dbReference>
<dbReference type="Gene3D" id="3.30.420.40">
    <property type="match status" value="2"/>
</dbReference>
<dbReference type="RefSeq" id="WP_131893762.1">
    <property type="nucleotide sequence ID" value="NZ_SMKZ01000010.1"/>
</dbReference>
<dbReference type="Gene3D" id="1.10.10.10">
    <property type="entry name" value="Winged helix-like DNA-binding domain superfamily/Winged helix DNA-binding domain"/>
    <property type="match status" value="1"/>
</dbReference>
<reference evidence="2 3" key="1">
    <citation type="submission" date="2019-03" db="EMBL/GenBank/DDBJ databases">
        <title>Draft genome sequences of novel Actinobacteria.</title>
        <authorList>
            <person name="Sahin N."/>
            <person name="Ay H."/>
            <person name="Saygin H."/>
        </authorList>
    </citation>
    <scope>NUCLEOTIDE SEQUENCE [LARGE SCALE GENOMIC DNA]</scope>
    <source>
        <strain evidence="2 3">5K138</strain>
    </source>
</reference>
<dbReference type="PANTHER" id="PTHR18964">
    <property type="entry name" value="ROK (REPRESSOR, ORF, KINASE) FAMILY"/>
    <property type="match status" value="1"/>
</dbReference>
<dbReference type="InterPro" id="IPR036388">
    <property type="entry name" value="WH-like_DNA-bd_sf"/>
</dbReference>
<dbReference type="Pfam" id="PF00480">
    <property type="entry name" value="ROK"/>
    <property type="match status" value="1"/>
</dbReference>
<sequence>MKAQFKVPASPVRRERSREIKRSAVISAARQARLLSRSQLTELTGLSPATLTPLVRELIAEGYLIERGADSSRSGRPREKLEFNPRAELVAAVALQPHQARCEIADSDGTVIAHEDVPLGPDIVATICDVVPRLAGAGRPELRGVAVAVPGVTADGEVRLAPSVGVVETRSIGEGIRERLGVSVVVDNDVNLMVAGEHAAGAGADVRDLMLLHVTDGVGAGLVLDGRVRRGASSAAGEVGFMTLDRDAHTHDGVGAFEAQWSESAIAAYCDGAGVDRDGASPVAALIAAAAADTAAREYLDEVLVAWSRLVISCACVVDPGRVLLSGAAAELDDAALSRLQELVDADVPAPVEIRRGALGEQAVLYGAISSALTAAGLMAVPPT</sequence>
<organism evidence="2 3">
    <name type="scientific">Jiangella asiatica</name>
    <dbReference type="NCBI Taxonomy" id="2530372"/>
    <lineage>
        <taxon>Bacteria</taxon>
        <taxon>Bacillati</taxon>
        <taxon>Actinomycetota</taxon>
        <taxon>Actinomycetes</taxon>
        <taxon>Jiangellales</taxon>
        <taxon>Jiangellaceae</taxon>
        <taxon>Jiangella</taxon>
    </lineage>
</organism>
<evidence type="ECO:0000256" key="1">
    <source>
        <dbReference type="ARBA" id="ARBA00006479"/>
    </source>
</evidence>
<evidence type="ECO:0000313" key="2">
    <source>
        <dbReference type="EMBL" id="TDE11498.1"/>
    </source>
</evidence>
<proteinExistence type="inferred from homology"/>
<dbReference type="EMBL" id="SMKZ01000010">
    <property type="protein sequence ID" value="TDE11498.1"/>
    <property type="molecule type" value="Genomic_DNA"/>
</dbReference>
<comment type="caution">
    <text evidence="2">The sequence shown here is derived from an EMBL/GenBank/DDBJ whole genome shotgun (WGS) entry which is preliminary data.</text>
</comment>
<accession>A0A4V2Z374</accession>
<dbReference type="InterPro" id="IPR036390">
    <property type="entry name" value="WH_DNA-bd_sf"/>
</dbReference>
<name>A0A4V2Z374_9ACTN</name>